<dbReference type="CDD" id="cd04301">
    <property type="entry name" value="NAT_SF"/>
    <property type="match status" value="1"/>
</dbReference>
<evidence type="ECO:0000313" key="4">
    <source>
        <dbReference type="EMBL" id="KKN67632.1"/>
    </source>
</evidence>
<accession>A0A0F9SY87</accession>
<reference evidence="4" key="1">
    <citation type="journal article" date="2015" name="Nature">
        <title>Complex archaea that bridge the gap between prokaryotes and eukaryotes.</title>
        <authorList>
            <person name="Spang A."/>
            <person name="Saw J.H."/>
            <person name="Jorgensen S.L."/>
            <person name="Zaremba-Niedzwiedzka K."/>
            <person name="Martijn J."/>
            <person name="Lind A.E."/>
            <person name="van Eijk R."/>
            <person name="Schleper C."/>
            <person name="Guy L."/>
            <person name="Ettema T.J."/>
        </authorList>
    </citation>
    <scope>NUCLEOTIDE SEQUENCE</scope>
</reference>
<organism evidence="4">
    <name type="scientific">marine sediment metagenome</name>
    <dbReference type="NCBI Taxonomy" id="412755"/>
    <lineage>
        <taxon>unclassified sequences</taxon>
        <taxon>metagenomes</taxon>
        <taxon>ecological metagenomes</taxon>
    </lineage>
</organism>
<dbReference type="GO" id="GO:0016747">
    <property type="term" value="F:acyltransferase activity, transferring groups other than amino-acyl groups"/>
    <property type="evidence" value="ECO:0007669"/>
    <property type="project" value="InterPro"/>
</dbReference>
<dbReference type="InterPro" id="IPR050832">
    <property type="entry name" value="Bact_Acetyltransf"/>
</dbReference>
<feature type="domain" description="N-acetyltransferase" evidence="3">
    <location>
        <begin position="3"/>
        <end position="151"/>
    </location>
</feature>
<evidence type="ECO:0000256" key="1">
    <source>
        <dbReference type="ARBA" id="ARBA00022679"/>
    </source>
</evidence>
<dbReference type="PROSITE" id="PS51186">
    <property type="entry name" value="GNAT"/>
    <property type="match status" value="1"/>
</dbReference>
<dbReference type="Pfam" id="PF00583">
    <property type="entry name" value="Acetyltransf_1"/>
    <property type="match status" value="1"/>
</dbReference>
<protein>
    <recommendedName>
        <fullName evidence="3">N-acetyltransferase domain-containing protein</fullName>
    </recommendedName>
</protein>
<keyword evidence="1" id="KW-0808">Transferase</keyword>
<name>A0A0F9SY87_9ZZZZ</name>
<gene>
    <name evidence="4" type="ORF">LCGC14_0459720</name>
</gene>
<dbReference type="EMBL" id="LAZR01000469">
    <property type="protein sequence ID" value="KKN67632.1"/>
    <property type="molecule type" value="Genomic_DNA"/>
</dbReference>
<keyword evidence="2" id="KW-0012">Acyltransferase</keyword>
<dbReference type="PANTHER" id="PTHR43877">
    <property type="entry name" value="AMINOALKYLPHOSPHONATE N-ACETYLTRANSFERASE-RELATED-RELATED"/>
    <property type="match status" value="1"/>
</dbReference>
<evidence type="ECO:0000256" key="2">
    <source>
        <dbReference type="ARBA" id="ARBA00023315"/>
    </source>
</evidence>
<dbReference type="InterPro" id="IPR016181">
    <property type="entry name" value="Acyl_CoA_acyltransferase"/>
</dbReference>
<dbReference type="AlphaFoldDB" id="A0A0F9SY87"/>
<dbReference type="SUPFAM" id="SSF55729">
    <property type="entry name" value="Acyl-CoA N-acyltransferases (Nat)"/>
    <property type="match status" value="1"/>
</dbReference>
<dbReference type="InterPro" id="IPR000182">
    <property type="entry name" value="GNAT_dom"/>
</dbReference>
<proteinExistence type="predicted"/>
<dbReference type="Gene3D" id="3.40.630.30">
    <property type="match status" value="1"/>
</dbReference>
<sequence length="151" mass="16589">MKVAYRIATPDDTAECIALRGKTRENAFSVEQLEELGITLESWKAGISDGSLPGYVGVSEGTIIGYCFGDSEAGEIVVLALLPEYESKGVGKALLNQMIESFHSLGFERLFLGCSSDPKTRSYGFYRHLGWRSTGLFDDAGDEILEYFPNK</sequence>
<evidence type="ECO:0000259" key="3">
    <source>
        <dbReference type="PROSITE" id="PS51186"/>
    </source>
</evidence>
<comment type="caution">
    <text evidence="4">The sequence shown here is derived from an EMBL/GenBank/DDBJ whole genome shotgun (WGS) entry which is preliminary data.</text>
</comment>